<name>A0A8T8SZM3_9BASI</name>
<dbReference type="Proteomes" id="UP000077521">
    <property type="component" value="Unassembled WGS sequence"/>
</dbReference>
<sequence>MELLRSQKDAVEDMITRIGDESKALGEESDIWSKLRIKAEALRTVPLAHCEKAKECAGKALAFLKWQDDFACHRSVKAAEEWSRRLDVQIASVRHQAAHAILFSDALQQWIDTDGKDSAQDDLLGGAKSHGNKNEPLLKEAVPFAPEPAAGFDARSFLRRHGAKQSLLKVLDDSRAETRTFGEDVLNRTVTPLEVKVAMESLAADAKQHGQDMRRQLLDESRKPLVLGELSEAFTSTWRTIERWEWPASGIAQIPQVHLNGKERMHLQLDIVQAVFLQVVGAKWAGYFMHVLRKLHRSESWPVVTELGSVADDDKSIEEMTEHQIQLLRQVCTSWTQNQTLNDFGTGGLLREREQSFRSSATEMLTRSNSAGGFAAAYEGSDDVVGAKDKCAWRTGVAAQSPAQTYAQVYQTMQADMQLLRIGAPGSKAAFLHADLRDFGASVPHKVILDVLQFFGLPPQWLAWYGTYLRIPMKSSTPESGKDGNDSSDVRKSQRGTPFGLLASAVANELLLVVLDIALACAANVISHRNHDDVWVWATGTERVPRAWAVMGEFATLTGLAWNEEKTGCTTVTFPLRGHNLETTSISNITHSTDLPKNPLRWGVLVLHEDGSWGVDKDIVDSHAEAARRELANSRGAHSLLGKVNIYNRYAAFLVRNCGVPMAFPGDTFVDAYRTVIHRFDTAFTDGKGVFAWLSAELSSVFPQHAGGIELQEAMFLWPLRLGGFELHPHEMIMFLHHKNLQDSEKEGENDFNGQRTSLTALESDCRAEYEELREVWESAKTKKEFSALRSGHGLPDLRAWAEECGNKQPDFISSDQYLRYSLLHSAKWADMHRTILAAQPCDPSKLEKLMLEMFTDALCERFGSLHEHNALVATALVPQYAVLDVQAATKQLYNAN</sequence>
<proteinExistence type="predicted"/>
<comment type="caution">
    <text evidence="2">The sequence shown here is derived from an EMBL/GenBank/DDBJ whole genome shotgun (WGS) entry which is preliminary data.</text>
</comment>
<dbReference type="OrthoDB" id="74545at2759"/>
<evidence type="ECO:0000259" key="1">
    <source>
        <dbReference type="Pfam" id="PF00078"/>
    </source>
</evidence>
<gene>
    <name evidence="2" type="ORF">A4X13_0g3850</name>
</gene>
<dbReference type="Pfam" id="PF00078">
    <property type="entry name" value="RVT_1"/>
    <property type="match status" value="1"/>
</dbReference>
<keyword evidence="3" id="KW-1185">Reference proteome</keyword>
<dbReference type="InterPro" id="IPR000477">
    <property type="entry name" value="RT_dom"/>
</dbReference>
<organism evidence="2 3">
    <name type="scientific">Tilletia indica</name>
    <dbReference type="NCBI Taxonomy" id="43049"/>
    <lineage>
        <taxon>Eukaryota</taxon>
        <taxon>Fungi</taxon>
        <taxon>Dikarya</taxon>
        <taxon>Basidiomycota</taxon>
        <taxon>Ustilaginomycotina</taxon>
        <taxon>Exobasidiomycetes</taxon>
        <taxon>Tilletiales</taxon>
        <taxon>Tilletiaceae</taxon>
        <taxon>Tilletia</taxon>
    </lineage>
</organism>
<accession>A0A8T8SZM3</accession>
<dbReference type="AlphaFoldDB" id="A0A8T8SZM3"/>
<dbReference type="EMBL" id="LWDF02000231">
    <property type="protein sequence ID" value="KAE8251784.1"/>
    <property type="molecule type" value="Genomic_DNA"/>
</dbReference>
<feature type="domain" description="Reverse transcriptase" evidence="1">
    <location>
        <begin position="425"/>
        <end position="570"/>
    </location>
</feature>
<evidence type="ECO:0000313" key="2">
    <source>
        <dbReference type="EMBL" id="KAE8251784.1"/>
    </source>
</evidence>
<evidence type="ECO:0000313" key="3">
    <source>
        <dbReference type="Proteomes" id="UP000077521"/>
    </source>
</evidence>
<reference evidence="2" key="1">
    <citation type="submission" date="2016-04" db="EMBL/GenBank/DDBJ databases">
        <authorList>
            <person name="Nguyen H.D."/>
            <person name="Samba Siva P."/>
            <person name="Cullis J."/>
            <person name="Levesque C.A."/>
            <person name="Hambleton S."/>
        </authorList>
    </citation>
    <scope>NUCLEOTIDE SEQUENCE</scope>
    <source>
        <strain evidence="2">DAOMC 236416</strain>
    </source>
</reference>
<protein>
    <recommendedName>
        <fullName evidence="1">Reverse transcriptase domain-containing protein</fullName>
    </recommendedName>
</protein>
<dbReference type="PANTHER" id="PTHR37015:SF2">
    <property type="entry name" value="REVERSE TRANSCRIPTASE DOMAIN-CONTAINING PROTEIN"/>
    <property type="match status" value="1"/>
</dbReference>
<reference evidence="2" key="2">
    <citation type="journal article" date="2019" name="IMA Fungus">
        <title>Genome sequencing and comparison of five Tilletia species to identify candidate genes for the detection of regulated species infecting wheat.</title>
        <authorList>
            <person name="Nguyen H.D.T."/>
            <person name="Sultana T."/>
            <person name="Kesanakurti P."/>
            <person name="Hambleton S."/>
        </authorList>
    </citation>
    <scope>NUCLEOTIDE SEQUENCE</scope>
    <source>
        <strain evidence="2">DAOMC 236416</strain>
    </source>
</reference>
<dbReference type="PANTHER" id="PTHR37015">
    <property type="entry name" value="REVERSE TRANSCRIPTASE DOMAIN-CONTAINING PROTEIN"/>
    <property type="match status" value="1"/>
</dbReference>